<dbReference type="RefSeq" id="WP_078784393.1">
    <property type="nucleotide sequence ID" value="NZ_FUYF01000006.1"/>
</dbReference>
<accession>A0A1T4X5U0</accession>
<dbReference type="InterPro" id="IPR036736">
    <property type="entry name" value="ACP-like_sf"/>
</dbReference>
<dbReference type="OrthoDB" id="1863468at2"/>
<sequence>MTFEELQDLLAEQFSCDTGDLSRGTALADLGADHEDMIELAWALGEAIGEAIGEEIDESELSEDFTIGELWRFVRDKEENAQE</sequence>
<gene>
    <name evidence="2" type="ORF">SAMN02745178_01459</name>
</gene>
<reference evidence="2 3" key="1">
    <citation type="submission" date="2017-02" db="EMBL/GenBank/DDBJ databases">
        <authorList>
            <person name="Peterson S.W."/>
        </authorList>
    </citation>
    <scope>NUCLEOTIDE SEQUENCE [LARGE SCALE GENOMIC DNA]</scope>
    <source>
        <strain evidence="2 3">ATCC 27749</strain>
    </source>
</reference>
<protein>
    <recommendedName>
        <fullName evidence="1">Carrier domain-containing protein</fullName>
    </recommendedName>
</protein>
<evidence type="ECO:0000313" key="3">
    <source>
        <dbReference type="Proteomes" id="UP000190286"/>
    </source>
</evidence>
<dbReference type="SUPFAM" id="SSF47336">
    <property type="entry name" value="ACP-like"/>
    <property type="match status" value="1"/>
</dbReference>
<dbReference type="AlphaFoldDB" id="A0A1T4X5U0"/>
<organism evidence="2 3">
    <name type="scientific">Gemmiger formicilis</name>
    <dbReference type="NCBI Taxonomy" id="745368"/>
    <lineage>
        <taxon>Bacteria</taxon>
        <taxon>Bacillati</taxon>
        <taxon>Bacillota</taxon>
        <taxon>Clostridia</taxon>
        <taxon>Eubacteriales</taxon>
        <taxon>Gemmiger</taxon>
    </lineage>
</organism>
<dbReference type="EMBL" id="FUYF01000006">
    <property type="protein sequence ID" value="SKA84787.1"/>
    <property type="molecule type" value="Genomic_DNA"/>
</dbReference>
<dbReference type="GeneID" id="93337924"/>
<dbReference type="Proteomes" id="UP000190286">
    <property type="component" value="Unassembled WGS sequence"/>
</dbReference>
<proteinExistence type="predicted"/>
<name>A0A1T4X5U0_9FIRM</name>
<dbReference type="STRING" id="745368.SAMN02745178_01459"/>
<evidence type="ECO:0000259" key="1">
    <source>
        <dbReference type="PROSITE" id="PS50075"/>
    </source>
</evidence>
<dbReference type="InterPro" id="IPR009081">
    <property type="entry name" value="PP-bd_ACP"/>
</dbReference>
<evidence type="ECO:0000313" key="2">
    <source>
        <dbReference type="EMBL" id="SKA84787.1"/>
    </source>
</evidence>
<dbReference type="Gene3D" id="1.10.1200.10">
    <property type="entry name" value="ACP-like"/>
    <property type="match status" value="1"/>
</dbReference>
<feature type="domain" description="Carrier" evidence="1">
    <location>
        <begin position="1"/>
        <end position="78"/>
    </location>
</feature>
<keyword evidence="3" id="KW-1185">Reference proteome</keyword>
<dbReference type="PROSITE" id="PS50075">
    <property type="entry name" value="CARRIER"/>
    <property type="match status" value="1"/>
</dbReference>